<dbReference type="EMBL" id="CP037423">
    <property type="protein sequence ID" value="QDV42827.1"/>
    <property type="molecule type" value="Genomic_DNA"/>
</dbReference>
<reference evidence="3 4" key="1">
    <citation type="submission" date="2019-03" db="EMBL/GenBank/DDBJ databases">
        <title>Deep-cultivation of Planctomycetes and their phenomic and genomic characterization uncovers novel biology.</title>
        <authorList>
            <person name="Wiegand S."/>
            <person name="Jogler M."/>
            <person name="Boedeker C."/>
            <person name="Pinto D."/>
            <person name="Vollmers J."/>
            <person name="Rivas-Marin E."/>
            <person name="Kohn T."/>
            <person name="Peeters S.H."/>
            <person name="Heuer A."/>
            <person name="Rast P."/>
            <person name="Oberbeckmann S."/>
            <person name="Bunk B."/>
            <person name="Jeske O."/>
            <person name="Meyerdierks A."/>
            <person name="Storesund J.E."/>
            <person name="Kallscheuer N."/>
            <person name="Luecker S."/>
            <person name="Lage O.M."/>
            <person name="Pohl T."/>
            <person name="Merkel B.J."/>
            <person name="Hornburger P."/>
            <person name="Mueller R.-W."/>
            <person name="Bruemmer F."/>
            <person name="Labrenz M."/>
            <person name="Spormann A.M."/>
            <person name="Op den Camp H."/>
            <person name="Overmann J."/>
            <person name="Amann R."/>
            <person name="Jetten M.S.M."/>
            <person name="Mascher T."/>
            <person name="Medema M.H."/>
            <person name="Devos D.P."/>
            <person name="Kaster A.-K."/>
            <person name="Ovreas L."/>
            <person name="Rohde M."/>
            <person name="Galperin M.Y."/>
            <person name="Jogler C."/>
        </authorList>
    </citation>
    <scope>NUCLEOTIDE SEQUENCE [LARGE SCALE GENOMIC DNA]</scope>
    <source>
        <strain evidence="3 4">Enr13</strain>
    </source>
</reference>
<dbReference type="Gene3D" id="3.30.420.40">
    <property type="match status" value="2"/>
</dbReference>
<dbReference type="Pfam" id="PF00480">
    <property type="entry name" value="ROK"/>
    <property type="match status" value="1"/>
</dbReference>
<dbReference type="SUPFAM" id="SSF53067">
    <property type="entry name" value="Actin-like ATPase domain"/>
    <property type="match status" value="1"/>
</dbReference>
<accession>A0A518HPW1</accession>
<dbReference type="PANTHER" id="PTHR18964:SF149">
    <property type="entry name" value="BIFUNCTIONAL UDP-N-ACETYLGLUCOSAMINE 2-EPIMERASE_N-ACETYLMANNOSAMINE KINASE"/>
    <property type="match status" value="1"/>
</dbReference>
<dbReference type="KEGG" id="snep:Enr13x_26770"/>
<dbReference type="AlphaFoldDB" id="A0A518HPW1"/>
<dbReference type="Proteomes" id="UP000319004">
    <property type="component" value="Chromosome"/>
</dbReference>
<evidence type="ECO:0000259" key="2">
    <source>
        <dbReference type="Pfam" id="PF12802"/>
    </source>
</evidence>
<dbReference type="InterPro" id="IPR036390">
    <property type="entry name" value="WH_DNA-bd_sf"/>
</dbReference>
<protein>
    <submittedName>
        <fullName evidence="3">N-acetylglucosamine repressor</fullName>
    </submittedName>
</protein>
<dbReference type="InterPro" id="IPR036388">
    <property type="entry name" value="WH-like_DNA-bd_sf"/>
</dbReference>
<dbReference type="SUPFAM" id="SSF46785">
    <property type="entry name" value="Winged helix' DNA-binding domain"/>
    <property type="match status" value="1"/>
</dbReference>
<comment type="similarity">
    <text evidence="1">Belongs to the ROK (NagC/XylR) family.</text>
</comment>
<sequence>MNTPHSTEPRLLSQLNERAVLRVLQTNGPSSRAEVTRLAGVTRPTVSKAVSSLLKSGLLEEFDAPENMRGRPAKKLRLGGSNSQVVGLVVDRPTCRLVTAGLDGTLRADTLREFETPPTYDELLATVVDQLESLRSQESLRTLGVGVSLPGLYDYREGCSILSPNVPQTNGRCLGRDLATRLDVEVAVLQESDALCLAERHFGLAGTLTDFAMLDASTGIGLGIFNDGSLLKGSCGLAGEIGHLPMAPDGILCGCGRVGCLETLASDTAVARLVSQNQGQNLTLSQIVDLVRAGDLNVTEELEQVAQQFVFALVTTINLFNPQTLFVHSRMFDLDDSLLERLIRQTESQALMPSFRQCRIERARGSKREGAIAGIIEHLTDSRVSPAAPEPQS</sequence>
<proteinExistence type="inferred from homology"/>
<dbReference type="RefSeq" id="WP_145386518.1">
    <property type="nucleotide sequence ID" value="NZ_CP037423.1"/>
</dbReference>
<organism evidence="3 4">
    <name type="scientific">Stieleria neptunia</name>
    <dbReference type="NCBI Taxonomy" id="2527979"/>
    <lineage>
        <taxon>Bacteria</taxon>
        <taxon>Pseudomonadati</taxon>
        <taxon>Planctomycetota</taxon>
        <taxon>Planctomycetia</taxon>
        <taxon>Pirellulales</taxon>
        <taxon>Pirellulaceae</taxon>
        <taxon>Stieleria</taxon>
    </lineage>
</organism>
<evidence type="ECO:0000313" key="4">
    <source>
        <dbReference type="Proteomes" id="UP000319004"/>
    </source>
</evidence>
<dbReference type="GO" id="GO:0003700">
    <property type="term" value="F:DNA-binding transcription factor activity"/>
    <property type="evidence" value="ECO:0007669"/>
    <property type="project" value="InterPro"/>
</dbReference>
<dbReference type="Pfam" id="PF12802">
    <property type="entry name" value="MarR_2"/>
    <property type="match status" value="1"/>
</dbReference>
<dbReference type="InterPro" id="IPR043129">
    <property type="entry name" value="ATPase_NBD"/>
</dbReference>
<feature type="domain" description="HTH marR-type" evidence="2">
    <location>
        <begin position="18"/>
        <end position="61"/>
    </location>
</feature>
<gene>
    <name evidence="3" type="primary">nagC</name>
    <name evidence="3" type="ORF">Enr13x_26770</name>
</gene>
<dbReference type="InterPro" id="IPR000600">
    <property type="entry name" value="ROK"/>
</dbReference>
<name>A0A518HPW1_9BACT</name>
<dbReference type="Gene3D" id="1.10.10.10">
    <property type="entry name" value="Winged helix-like DNA-binding domain superfamily/Winged helix DNA-binding domain"/>
    <property type="match status" value="1"/>
</dbReference>
<evidence type="ECO:0000256" key="1">
    <source>
        <dbReference type="ARBA" id="ARBA00006479"/>
    </source>
</evidence>
<dbReference type="InterPro" id="IPR000835">
    <property type="entry name" value="HTH_MarR-typ"/>
</dbReference>
<dbReference type="PANTHER" id="PTHR18964">
    <property type="entry name" value="ROK (REPRESSOR, ORF, KINASE) FAMILY"/>
    <property type="match status" value="1"/>
</dbReference>
<evidence type="ECO:0000313" key="3">
    <source>
        <dbReference type="EMBL" id="QDV42827.1"/>
    </source>
</evidence>
<keyword evidence="4" id="KW-1185">Reference proteome</keyword>
<dbReference type="OrthoDB" id="9795247at2"/>